<dbReference type="InterPro" id="IPR036322">
    <property type="entry name" value="WD40_repeat_dom_sf"/>
</dbReference>
<dbReference type="EMBL" id="JASBNA010000004">
    <property type="protein sequence ID" value="KAK7692837.1"/>
    <property type="molecule type" value="Genomic_DNA"/>
</dbReference>
<feature type="region of interest" description="Disordered" evidence="1">
    <location>
        <begin position="138"/>
        <end position="167"/>
    </location>
</feature>
<dbReference type="Pfam" id="PF12937">
    <property type="entry name" value="F-box-like"/>
    <property type="match status" value="1"/>
</dbReference>
<dbReference type="SMART" id="SM00256">
    <property type="entry name" value="FBOX"/>
    <property type="match status" value="1"/>
</dbReference>
<evidence type="ECO:0000259" key="2">
    <source>
        <dbReference type="PROSITE" id="PS50181"/>
    </source>
</evidence>
<comment type="caution">
    <text evidence="3">The sequence shown here is derived from an EMBL/GenBank/DDBJ whole genome shotgun (WGS) entry which is preliminary data.</text>
</comment>
<dbReference type="InterPro" id="IPR015943">
    <property type="entry name" value="WD40/YVTN_repeat-like_dom_sf"/>
</dbReference>
<evidence type="ECO:0000313" key="3">
    <source>
        <dbReference type="EMBL" id="KAK7692837.1"/>
    </source>
</evidence>
<dbReference type="Proteomes" id="UP001385951">
    <property type="component" value="Unassembled WGS sequence"/>
</dbReference>
<reference evidence="3 4" key="1">
    <citation type="submission" date="2022-09" db="EMBL/GenBank/DDBJ databases">
        <authorList>
            <person name="Palmer J.M."/>
        </authorList>
    </citation>
    <scope>NUCLEOTIDE SEQUENCE [LARGE SCALE GENOMIC DNA]</scope>
    <source>
        <strain evidence="3 4">DSM 7382</strain>
    </source>
</reference>
<sequence length="549" mass="60520">MAKRAHSPVSLPLAKRPHTSSDTHIDPHKERANFDSYLYDEIILVIFSYLSWTDLCSIQSINRNWYRLSLDNQLWKSLYLGEYGKTRLRGVRGYLGRTDGREVKPLPGRAKTHHEDTIRDWKWMFRISSNWRTGRCSLNSLASPPTSPSGSRSRSPVSHPNQNAPRAGTHAVLAGNIIITAFSHPSSSPEILLNTPSVIHRIQCPSSKGSNPVGITALALDQSPPTDPHCIRLISFLSSGEFTVFLINHQDVSQSTRLMSWVPVTQSSRTSPIIQAVYHHPLLVTLSESFYLSLYNLTSNTITHTQTLSSFTSFPPSSLVLSSTSPGMYKLVLAYAVPVYPQHWSIGATELIISSSSSMTVDTSRTTKAFDVPQGWLNEQKMKAVREQWLRKVARVADTQTDGKWVVLASSDPLCSSQQSPGTTKLGYRPSNLNSPSSLQLYRLYLPSSSSPSSLPKLTFVRTLHGQMGPVSALTLADGRCVSLGVNGSIWVWDLEGGTGAEVSSGKSIDPDDLGSLDVCPLIKGSVVFDERQIISADDRGVEVRRFDV</sequence>
<gene>
    <name evidence="3" type="ORF">QCA50_004472</name>
</gene>
<feature type="region of interest" description="Disordered" evidence="1">
    <location>
        <begin position="1"/>
        <end position="27"/>
    </location>
</feature>
<evidence type="ECO:0000256" key="1">
    <source>
        <dbReference type="SAM" id="MobiDB-lite"/>
    </source>
</evidence>
<name>A0AAW0GLN5_9APHY</name>
<dbReference type="AlphaFoldDB" id="A0AAW0GLN5"/>
<proteinExistence type="predicted"/>
<keyword evidence="4" id="KW-1185">Reference proteome</keyword>
<dbReference type="InterPro" id="IPR001810">
    <property type="entry name" value="F-box_dom"/>
</dbReference>
<dbReference type="SUPFAM" id="SSF81383">
    <property type="entry name" value="F-box domain"/>
    <property type="match status" value="1"/>
</dbReference>
<dbReference type="InterPro" id="IPR036047">
    <property type="entry name" value="F-box-like_dom_sf"/>
</dbReference>
<dbReference type="Gene3D" id="1.20.1280.50">
    <property type="match status" value="1"/>
</dbReference>
<dbReference type="SUPFAM" id="SSF50978">
    <property type="entry name" value="WD40 repeat-like"/>
    <property type="match status" value="1"/>
</dbReference>
<feature type="compositionally biased region" description="Low complexity" evidence="1">
    <location>
        <begin position="148"/>
        <end position="160"/>
    </location>
</feature>
<accession>A0AAW0GLN5</accession>
<organism evidence="3 4">
    <name type="scientific">Cerrena zonata</name>
    <dbReference type="NCBI Taxonomy" id="2478898"/>
    <lineage>
        <taxon>Eukaryota</taxon>
        <taxon>Fungi</taxon>
        <taxon>Dikarya</taxon>
        <taxon>Basidiomycota</taxon>
        <taxon>Agaricomycotina</taxon>
        <taxon>Agaricomycetes</taxon>
        <taxon>Polyporales</taxon>
        <taxon>Cerrenaceae</taxon>
        <taxon>Cerrena</taxon>
    </lineage>
</organism>
<protein>
    <recommendedName>
        <fullName evidence="2">F-box domain-containing protein</fullName>
    </recommendedName>
</protein>
<dbReference type="PROSITE" id="PS50181">
    <property type="entry name" value="FBOX"/>
    <property type="match status" value="1"/>
</dbReference>
<dbReference type="Pfam" id="PF25499">
    <property type="entry name" value="Beta-prop_pof12"/>
    <property type="match status" value="1"/>
</dbReference>
<evidence type="ECO:0000313" key="4">
    <source>
        <dbReference type="Proteomes" id="UP001385951"/>
    </source>
</evidence>
<feature type="domain" description="F-box" evidence="2">
    <location>
        <begin position="32"/>
        <end position="78"/>
    </location>
</feature>
<dbReference type="Gene3D" id="2.130.10.10">
    <property type="entry name" value="YVTN repeat-like/Quinoprotein amine dehydrogenase"/>
    <property type="match status" value="1"/>
</dbReference>